<dbReference type="SUPFAM" id="SSF53067">
    <property type="entry name" value="Actin-like ATPase domain"/>
    <property type="match status" value="1"/>
</dbReference>
<keyword evidence="3" id="KW-1185">Reference proteome</keyword>
<dbReference type="RefSeq" id="WP_344058996.1">
    <property type="nucleotide sequence ID" value="NZ_BAAAOH010000001.1"/>
</dbReference>
<dbReference type="PANTHER" id="PTHR18964">
    <property type="entry name" value="ROK (REPRESSOR, ORF, KINASE) FAMILY"/>
    <property type="match status" value="1"/>
</dbReference>
<name>A0ABN2S0N9_9MICO</name>
<dbReference type="InterPro" id="IPR036390">
    <property type="entry name" value="WH_DNA-bd_sf"/>
</dbReference>
<dbReference type="InterPro" id="IPR043129">
    <property type="entry name" value="ATPase_NBD"/>
</dbReference>
<dbReference type="EMBL" id="BAAAOH010000001">
    <property type="protein sequence ID" value="GAA1978321.1"/>
    <property type="molecule type" value="Genomic_DNA"/>
</dbReference>
<dbReference type="Pfam" id="PF00480">
    <property type="entry name" value="ROK"/>
    <property type="match status" value="1"/>
</dbReference>
<accession>A0ABN2S0N9</accession>
<dbReference type="Gene3D" id="1.10.10.10">
    <property type="entry name" value="Winged helix-like DNA-binding domain superfamily/Winged helix DNA-binding domain"/>
    <property type="match status" value="1"/>
</dbReference>
<sequence length="391" mass="40287">MTAVDPGTPTWLRTHNDRTAFRLLLEHGPLSRSKLGKLSGLSKPTAGAMILRLERVGLIEAMGEIAATRGPNATVYGVRRDVMTGVAISILADTIEAVLTDPVDSDRPVVVLPVAGADRSPENDINSAIDAACAAAGVARSSVSVVAVGVQAAVDVAADELSFTDTLPGWPQTGARQRIEQATGMTVILDNDVNLAAMAERALGVTKDATSFAYFWIGEGLGVGLDIDGQIQRGTSGSAGEIGYLEVPRSAASIDPAAADFTDLLGGPAIAALMGSPGERLRAVLDHVEADDPLWGSVADRVALALAPIVALLDPASIVLGGPTGVAGGGRLASLVQHRIDAVQYPRPDVRGARPHIAVRASTTGSESILLGARQVLVAHIRARLEAAIVA</sequence>
<protein>
    <submittedName>
        <fullName evidence="2">ROK family transcriptional regulator</fullName>
    </submittedName>
</protein>
<dbReference type="InterPro" id="IPR000600">
    <property type="entry name" value="ROK"/>
</dbReference>
<proteinExistence type="inferred from homology"/>
<dbReference type="PANTHER" id="PTHR18964:SF149">
    <property type="entry name" value="BIFUNCTIONAL UDP-N-ACETYLGLUCOSAMINE 2-EPIMERASE_N-ACETYLMANNOSAMINE KINASE"/>
    <property type="match status" value="1"/>
</dbReference>
<evidence type="ECO:0000256" key="1">
    <source>
        <dbReference type="ARBA" id="ARBA00006479"/>
    </source>
</evidence>
<dbReference type="InterPro" id="IPR036388">
    <property type="entry name" value="WH-like_DNA-bd_sf"/>
</dbReference>
<dbReference type="Gene3D" id="3.30.420.40">
    <property type="match status" value="2"/>
</dbReference>
<dbReference type="SUPFAM" id="SSF46785">
    <property type="entry name" value="Winged helix' DNA-binding domain"/>
    <property type="match status" value="1"/>
</dbReference>
<evidence type="ECO:0000313" key="3">
    <source>
        <dbReference type="Proteomes" id="UP001500326"/>
    </source>
</evidence>
<evidence type="ECO:0000313" key="2">
    <source>
        <dbReference type="EMBL" id="GAA1978321.1"/>
    </source>
</evidence>
<gene>
    <name evidence="2" type="ORF">GCM10009777_09320</name>
</gene>
<organism evidence="2 3">
    <name type="scientific">Microbacterium pumilum</name>
    <dbReference type="NCBI Taxonomy" id="344165"/>
    <lineage>
        <taxon>Bacteria</taxon>
        <taxon>Bacillati</taxon>
        <taxon>Actinomycetota</taxon>
        <taxon>Actinomycetes</taxon>
        <taxon>Micrococcales</taxon>
        <taxon>Microbacteriaceae</taxon>
        <taxon>Microbacterium</taxon>
    </lineage>
</organism>
<dbReference type="Proteomes" id="UP001500326">
    <property type="component" value="Unassembled WGS sequence"/>
</dbReference>
<comment type="caution">
    <text evidence="2">The sequence shown here is derived from an EMBL/GenBank/DDBJ whole genome shotgun (WGS) entry which is preliminary data.</text>
</comment>
<reference evidence="2 3" key="1">
    <citation type="journal article" date="2019" name="Int. J. Syst. Evol. Microbiol.">
        <title>The Global Catalogue of Microorganisms (GCM) 10K type strain sequencing project: providing services to taxonomists for standard genome sequencing and annotation.</title>
        <authorList>
            <consortium name="The Broad Institute Genomics Platform"/>
            <consortium name="The Broad Institute Genome Sequencing Center for Infectious Disease"/>
            <person name="Wu L."/>
            <person name="Ma J."/>
        </authorList>
    </citation>
    <scope>NUCLEOTIDE SEQUENCE [LARGE SCALE GENOMIC DNA]</scope>
    <source>
        <strain evidence="2 3">JCM 14902</strain>
    </source>
</reference>
<comment type="similarity">
    <text evidence="1">Belongs to the ROK (NagC/XylR) family.</text>
</comment>